<accession>A0A8J5J4R7</accession>
<evidence type="ECO:0000256" key="1">
    <source>
        <dbReference type="ARBA" id="ARBA00004340"/>
    </source>
</evidence>
<keyword evidence="4" id="KW-0964">Secreted</keyword>
<gene>
    <name evidence="8" type="ORF">JG688_00008474</name>
</gene>
<feature type="domain" description="RxLR effector PexRD54 WY" evidence="7">
    <location>
        <begin position="291"/>
        <end position="331"/>
    </location>
</feature>
<evidence type="ECO:0000256" key="5">
    <source>
        <dbReference type="ARBA" id="ARBA00022729"/>
    </source>
</evidence>
<keyword evidence="6" id="KW-0843">Virulence</keyword>
<dbReference type="Pfam" id="PF22748">
    <property type="entry name" value="PexRD54_WY"/>
    <property type="match status" value="3"/>
</dbReference>
<comment type="caution">
    <text evidence="8">The sequence shown here is derived from an EMBL/GenBank/DDBJ whole genome shotgun (WGS) entry which is preliminary data.</text>
</comment>
<dbReference type="AlphaFoldDB" id="A0A8J5J4R7"/>
<dbReference type="Proteomes" id="UP000709295">
    <property type="component" value="Unassembled WGS sequence"/>
</dbReference>
<evidence type="ECO:0000256" key="3">
    <source>
        <dbReference type="ARBA" id="ARBA00010400"/>
    </source>
</evidence>
<proteinExistence type="inferred from homology"/>
<keyword evidence="5" id="KW-0732">Signal</keyword>
<keyword evidence="9" id="KW-1185">Reference proteome</keyword>
<feature type="domain" description="RxLR effector PexRD54 WY" evidence="7">
    <location>
        <begin position="112"/>
        <end position="153"/>
    </location>
</feature>
<organism evidence="8 9">
    <name type="scientific">Phytophthora aleatoria</name>
    <dbReference type="NCBI Taxonomy" id="2496075"/>
    <lineage>
        <taxon>Eukaryota</taxon>
        <taxon>Sar</taxon>
        <taxon>Stramenopiles</taxon>
        <taxon>Oomycota</taxon>
        <taxon>Peronosporomycetes</taxon>
        <taxon>Peronosporales</taxon>
        <taxon>Peronosporaceae</taxon>
        <taxon>Phytophthora</taxon>
    </lineage>
</organism>
<protein>
    <recommendedName>
        <fullName evidence="7">RxLR effector PexRD54 WY domain-containing protein</fullName>
    </recommendedName>
</protein>
<dbReference type="GO" id="GO:0043657">
    <property type="term" value="C:host cell"/>
    <property type="evidence" value="ECO:0007669"/>
    <property type="project" value="UniProtKB-SubCell"/>
</dbReference>
<evidence type="ECO:0000256" key="2">
    <source>
        <dbReference type="ARBA" id="ARBA00004613"/>
    </source>
</evidence>
<name>A0A8J5J4R7_9STRA</name>
<evidence type="ECO:0000313" key="9">
    <source>
        <dbReference type="Proteomes" id="UP000709295"/>
    </source>
</evidence>
<reference evidence="8" key="1">
    <citation type="submission" date="2021-01" db="EMBL/GenBank/DDBJ databases">
        <title>Phytophthora aleatoria, a newly-described species from Pinus radiata is distinct from Phytophthora cactorum isolates based on comparative genomics.</title>
        <authorList>
            <person name="Mcdougal R."/>
            <person name="Panda P."/>
            <person name="Williams N."/>
            <person name="Studholme D.J."/>
        </authorList>
    </citation>
    <scope>NUCLEOTIDE SEQUENCE</scope>
    <source>
        <strain evidence="8">NZFS 4037</strain>
    </source>
</reference>
<comment type="similarity">
    <text evidence="3">Belongs to the RxLR effector family.</text>
</comment>
<evidence type="ECO:0000259" key="7">
    <source>
        <dbReference type="Pfam" id="PF22748"/>
    </source>
</evidence>
<comment type="subcellular location">
    <subcellularLocation>
        <location evidence="1">Host cell</location>
    </subcellularLocation>
    <subcellularLocation>
        <location evidence="2">Secreted</location>
    </subcellularLocation>
</comment>
<evidence type="ECO:0000256" key="4">
    <source>
        <dbReference type="ARBA" id="ARBA00022525"/>
    </source>
</evidence>
<dbReference type="EMBL" id="JAENGY010000448">
    <property type="protein sequence ID" value="KAG6962723.1"/>
    <property type="molecule type" value="Genomic_DNA"/>
</dbReference>
<dbReference type="InterPro" id="IPR054463">
    <property type="entry name" value="PexRD54_WY"/>
</dbReference>
<dbReference type="GO" id="GO:0005576">
    <property type="term" value="C:extracellular region"/>
    <property type="evidence" value="ECO:0007669"/>
    <property type="project" value="UniProtKB-SubCell"/>
</dbReference>
<feature type="domain" description="RxLR effector PexRD54 WY" evidence="7">
    <location>
        <begin position="22"/>
        <end position="59"/>
    </location>
</feature>
<evidence type="ECO:0000313" key="8">
    <source>
        <dbReference type="EMBL" id="KAG6962723.1"/>
    </source>
</evidence>
<evidence type="ECO:0000256" key="6">
    <source>
        <dbReference type="ARBA" id="ARBA00023026"/>
    </source>
</evidence>
<sequence>MINAAQKNPSTQTLATELQTRQLQYWLNDRRAPADVLKLLGLTKTGDNLFDNPQFVTWLINVADYNSKNSRKAIPRISILTSNYGDDALSKMVVEAKKTSSTATIAAKLQAEQIQHWLDIQKSPGDVFKFLALNKAGDKLLDNPQFSTWVKYVDDLNKANIDEKTTLMSVLATHYDSEGLVNILEAATNVPASSKVVKRLETEQKWLTKDTPDELFKRLKLDKAGNDVLINPQLKTWISYMKEYNMANPKYQTTLIGTLVNNYGDENLAKILEAATKVKSMASTAKILQNEQFQLWMKKGWSPNAIFNVLHLDKAGDKLLSNPLVVTWNKYLSAFNWENPDKKTTL</sequence>